<evidence type="ECO:0000313" key="2">
    <source>
        <dbReference type="EMBL" id="KAJ7404916.1"/>
    </source>
</evidence>
<keyword evidence="3" id="KW-1185">Reference proteome</keyword>
<feature type="region of interest" description="Disordered" evidence="1">
    <location>
        <begin position="75"/>
        <end position="107"/>
    </location>
</feature>
<evidence type="ECO:0000313" key="3">
    <source>
        <dbReference type="Proteomes" id="UP001145742"/>
    </source>
</evidence>
<protein>
    <submittedName>
        <fullName evidence="2">Uncharacterized protein</fullName>
    </submittedName>
</protein>
<organism evidence="2 3">
    <name type="scientific">Willisornis vidua</name>
    <name type="common">Xingu scale-backed antbird</name>
    <dbReference type="NCBI Taxonomy" id="1566151"/>
    <lineage>
        <taxon>Eukaryota</taxon>
        <taxon>Metazoa</taxon>
        <taxon>Chordata</taxon>
        <taxon>Craniata</taxon>
        <taxon>Vertebrata</taxon>
        <taxon>Euteleostomi</taxon>
        <taxon>Archelosauria</taxon>
        <taxon>Archosauria</taxon>
        <taxon>Dinosauria</taxon>
        <taxon>Saurischia</taxon>
        <taxon>Theropoda</taxon>
        <taxon>Coelurosauria</taxon>
        <taxon>Aves</taxon>
        <taxon>Neognathae</taxon>
        <taxon>Neoaves</taxon>
        <taxon>Telluraves</taxon>
        <taxon>Australaves</taxon>
        <taxon>Passeriformes</taxon>
        <taxon>Thamnophilidae</taxon>
        <taxon>Willisornis</taxon>
    </lineage>
</organism>
<evidence type="ECO:0000256" key="1">
    <source>
        <dbReference type="SAM" id="MobiDB-lite"/>
    </source>
</evidence>
<comment type="caution">
    <text evidence="2">The sequence shown here is derived from an EMBL/GenBank/DDBJ whole genome shotgun (WGS) entry which is preliminary data.</text>
</comment>
<dbReference type="EMBL" id="WHWB01034739">
    <property type="protein sequence ID" value="KAJ7404916.1"/>
    <property type="molecule type" value="Genomic_DNA"/>
</dbReference>
<reference evidence="2" key="1">
    <citation type="submission" date="2019-10" db="EMBL/GenBank/DDBJ databases">
        <authorList>
            <person name="Soares A.E.R."/>
            <person name="Aleixo A."/>
            <person name="Schneider P."/>
            <person name="Miyaki C.Y."/>
            <person name="Schneider M.P."/>
            <person name="Mello C."/>
            <person name="Vasconcelos A.T.R."/>
        </authorList>
    </citation>
    <scope>NUCLEOTIDE SEQUENCE</scope>
    <source>
        <tissue evidence="2">Muscle</tissue>
    </source>
</reference>
<feature type="compositionally biased region" description="Polar residues" evidence="1">
    <location>
        <begin position="96"/>
        <end position="107"/>
    </location>
</feature>
<feature type="compositionally biased region" description="Basic and acidic residues" evidence="1">
    <location>
        <begin position="80"/>
        <end position="94"/>
    </location>
</feature>
<sequence>MWLARPEAPKNKRDLAYQQIGSDPKRRRNMELGMFTTLSPSAFTKPSGGNGRIAIRVSEIKVALVLSLNHTTVTFSSTQNRRDLPRPHRTDPDKVNSVTLNLSTPET</sequence>
<accession>A0ABQ9CLL2</accession>
<feature type="region of interest" description="Disordered" evidence="1">
    <location>
        <begin position="1"/>
        <end position="27"/>
    </location>
</feature>
<name>A0ABQ9CLL2_9PASS</name>
<proteinExistence type="predicted"/>
<dbReference type="Proteomes" id="UP001145742">
    <property type="component" value="Unassembled WGS sequence"/>
</dbReference>
<gene>
    <name evidence="2" type="ORF">WISP_142787</name>
</gene>